<evidence type="ECO:0000256" key="1">
    <source>
        <dbReference type="ARBA" id="ARBA00022729"/>
    </source>
</evidence>
<evidence type="ECO:0000313" key="5">
    <source>
        <dbReference type="Proteomes" id="UP000018217"/>
    </source>
</evidence>
<gene>
    <name evidence="4" type="ORF">EPIR_0181</name>
</gene>
<dbReference type="AlphaFoldDB" id="V5Z3Q8"/>
<proteinExistence type="inferred from homology"/>
<reference evidence="4 5" key="1">
    <citation type="journal article" date="2013" name="Syst. Appl. Microbiol.">
        <title>Phylogenetic position and virulence apparatus of the pear flower necrosis pathogen Erwinia piriflorinigrans CFBP 5888T as assessed by comparative genomics.</title>
        <authorList>
            <person name="Smits T.H."/>
            <person name="Rezzonico F."/>
            <person name="Lopez M.M."/>
            <person name="Blom J."/>
            <person name="Goesmann A."/>
            <person name="Frey J.E."/>
            <person name="Duffy B."/>
        </authorList>
    </citation>
    <scope>NUCLEOTIDE SEQUENCE [LARGE SCALE GENOMIC DNA]</scope>
    <source>
        <strain evidence="5">CFBP5888</strain>
    </source>
</reference>
<evidence type="ECO:0000256" key="3">
    <source>
        <dbReference type="SAM" id="SignalP"/>
    </source>
</evidence>
<feature type="signal peptide" evidence="3">
    <location>
        <begin position="1"/>
        <end position="24"/>
    </location>
</feature>
<dbReference type="GO" id="GO:0009289">
    <property type="term" value="C:pilus"/>
    <property type="evidence" value="ECO:0007669"/>
    <property type="project" value="InterPro"/>
</dbReference>
<dbReference type="Pfam" id="PF02432">
    <property type="entry name" value="Fimbrial_K88"/>
    <property type="match status" value="1"/>
</dbReference>
<accession>V5Z3Q8</accession>
<keyword evidence="5" id="KW-1185">Reference proteome</keyword>
<organism evidence="4 5">
    <name type="scientific">Erwinia piriflorinigrans CFBP 5888</name>
    <dbReference type="NCBI Taxonomy" id="1161919"/>
    <lineage>
        <taxon>Bacteria</taxon>
        <taxon>Pseudomonadati</taxon>
        <taxon>Pseudomonadota</taxon>
        <taxon>Gammaproteobacteria</taxon>
        <taxon>Enterobacterales</taxon>
        <taxon>Erwiniaceae</taxon>
        <taxon>Erwinia</taxon>
    </lineage>
</organism>
<dbReference type="STRING" id="1161919.EPIR_0181"/>
<dbReference type="GO" id="GO:0007155">
    <property type="term" value="P:cell adhesion"/>
    <property type="evidence" value="ECO:0007669"/>
    <property type="project" value="InterPro"/>
</dbReference>
<evidence type="ECO:0000313" key="4">
    <source>
        <dbReference type="EMBL" id="CCG85546.1"/>
    </source>
</evidence>
<comment type="caution">
    <text evidence="4">The sequence shown here is derived from an EMBL/GenBank/DDBJ whole genome shotgun (WGS) entry which is preliminary data.</text>
</comment>
<comment type="similarity">
    <text evidence="2">Belongs to the fimbrial K88 protein family.</text>
</comment>
<name>V5Z3Q8_9GAMM</name>
<evidence type="ECO:0000256" key="2">
    <source>
        <dbReference type="ARBA" id="ARBA00049989"/>
    </source>
</evidence>
<feature type="chain" id="PRO_5004743260" evidence="3">
    <location>
        <begin position="25"/>
        <end position="261"/>
    </location>
</feature>
<dbReference type="Proteomes" id="UP000018217">
    <property type="component" value="Unassembled WGS sequence"/>
</dbReference>
<protein>
    <submittedName>
        <fullName evidence="4">K88 fimbrial protein AC</fullName>
    </submittedName>
</protein>
<sequence length="261" mass="27400">MTVMKKTLITLALAATVTSGSAMAWTASGAGGHIELSGTLSPVVKTTPWEVMTGSGLANLVAEVQEGQKMTEIEVTKAVPVLGIRTKDKNLFIGRAGFSPQIDFDGTVDLDKVNRGISTLTLDVKGMDDNKIGTLTAPFTMVGVGYENSEGINKGKHLLYSPSSGMGFFGGLPKNRTHLLPTDGSEAVANALIPGISDNFHEQHFPVSGTGTADFTSSDAGYSAYYASGITGGSKIKLELDSLLSESTEWKASLPITVTYM</sequence>
<keyword evidence="1 3" id="KW-0732">Signal</keyword>
<dbReference type="InterPro" id="IPR003467">
    <property type="entry name" value="Fimbrial_K88_FaeH"/>
</dbReference>
<dbReference type="EMBL" id="CAHS01000003">
    <property type="protein sequence ID" value="CCG85546.1"/>
    <property type="molecule type" value="Genomic_DNA"/>
</dbReference>